<proteinExistence type="predicted"/>
<evidence type="ECO:0000256" key="1">
    <source>
        <dbReference type="SAM" id="Phobius"/>
    </source>
</evidence>
<organism evidence="2 3">
    <name type="scientific">Fulvimarina pelagi HTCC2506</name>
    <dbReference type="NCBI Taxonomy" id="314231"/>
    <lineage>
        <taxon>Bacteria</taxon>
        <taxon>Pseudomonadati</taxon>
        <taxon>Pseudomonadota</taxon>
        <taxon>Alphaproteobacteria</taxon>
        <taxon>Hyphomicrobiales</taxon>
        <taxon>Aurantimonadaceae</taxon>
        <taxon>Fulvimarina</taxon>
    </lineage>
</organism>
<accession>Q0G7E8</accession>
<keyword evidence="1" id="KW-0472">Membrane</keyword>
<keyword evidence="3" id="KW-1185">Reference proteome</keyword>
<dbReference type="RefSeq" id="WP_007066390.1">
    <property type="nucleotide sequence ID" value="NZ_DS022272.1"/>
</dbReference>
<keyword evidence="1" id="KW-1133">Transmembrane helix</keyword>
<sequence>MLKDPFDSRDIRQGNQRLNVLYVLAAGLVLAVVAMTVVNLFGDIF</sequence>
<protein>
    <submittedName>
        <fullName evidence="2">Uncharacterized protein</fullName>
    </submittedName>
</protein>
<feature type="transmembrane region" description="Helical" evidence="1">
    <location>
        <begin position="20"/>
        <end position="42"/>
    </location>
</feature>
<dbReference type="EMBL" id="AATP01000001">
    <property type="protein sequence ID" value="EAU42416.1"/>
    <property type="molecule type" value="Genomic_DNA"/>
</dbReference>
<evidence type="ECO:0000313" key="3">
    <source>
        <dbReference type="Proteomes" id="UP000004310"/>
    </source>
</evidence>
<dbReference type="Proteomes" id="UP000004310">
    <property type="component" value="Unassembled WGS sequence"/>
</dbReference>
<comment type="caution">
    <text evidence="2">The sequence shown here is derived from an EMBL/GenBank/DDBJ whole genome shotgun (WGS) entry which is preliminary data.</text>
</comment>
<dbReference type="AlphaFoldDB" id="Q0G7E8"/>
<keyword evidence="1" id="KW-0812">Transmembrane</keyword>
<name>Q0G7E8_9HYPH</name>
<reference evidence="2 3" key="1">
    <citation type="journal article" date="2010" name="J. Bacteriol.">
        <title>Genome sequence of Fulvimarina pelagi HTCC2506T, a Mn(II)-oxidizing alphaproteobacterium possessing an aerobic anoxygenic photosynthetic gene cluster and Xanthorhodopsin.</title>
        <authorList>
            <person name="Kang I."/>
            <person name="Oh H.M."/>
            <person name="Lim S.I."/>
            <person name="Ferriera S."/>
            <person name="Giovannoni S.J."/>
            <person name="Cho J.C."/>
        </authorList>
    </citation>
    <scope>NUCLEOTIDE SEQUENCE [LARGE SCALE GENOMIC DNA]</scope>
    <source>
        <strain evidence="2 3">HTCC2506</strain>
    </source>
</reference>
<dbReference type="HOGENOM" id="CLU_3200170_0_0_5"/>
<gene>
    <name evidence="2" type="ORF">FP2506_06241</name>
</gene>
<evidence type="ECO:0000313" key="2">
    <source>
        <dbReference type="EMBL" id="EAU42416.1"/>
    </source>
</evidence>